<dbReference type="GO" id="GO:0004497">
    <property type="term" value="F:monooxygenase activity"/>
    <property type="evidence" value="ECO:0007669"/>
    <property type="project" value="UniProtKB-KW"/>
</dbReference>
<evidence type="ECO:0000256" key="8">
    <source>
        <dbReference type="ARBA" id="ARBA00023033"/>
    </source>
</evidence>
<dbReference type="InterPro" id="IPR036396">
    <property type="entry name" value="Cyt_P450_sf"/>
</dbReference>
<reference evidence="9" key="2">
    <citation type="submission" date="2023-05" db="EMBL/GenBank/DDBJ databases">
        <authorList>
            <person name="Schelkunov M.I."/>
        </authorList>
    </citation>
    <scope>NUCLEOTIDE SEQUENCE</scope>
    <source>
        <strain evidence="9">Hsosn_3</strain>
        <tissue evidence="9">Leaf</tissue>
    </source>
</reference>
<dbReference type="Proteomes" id="UP001237642">
    <property type="component" value="Unassembled WGS sequence"/>
</dbReference>
<name>A0AAD8H946_9APIA</name>
<dbReference type="PRINTS" id="PR00465">
    <property type="entry name" value="EP450IV"/>
</dbReference>
<evidence type="ECO:0000256" key="1">
    <source>
        <dbReference type="ARBA" id="ARBA00004111"/>
    </source>
</evidence>
<reference evidence="9" key="1">
    <citation type="submission" date="2023-02" db="EMBL/GenBank/DDBJ databases">
        <title>Genome of toxic invasive species Heracleum sosnowskyi carries increased number of genes despite the absence of recent whole-genome duplications.</title>
        <authorList>
            <person name="Schelkunov M."/>
            <person name="Shtratnikova V."/>
            <person name="Makarenko M."/>
            <person name="Klepikova A."/>
            <person name="Omelchenko D."/>
            <person name="Novikova G."/>
            <person name="Obukhova E."/>
            <person name="Bogdanov V."/>
            <person name="Penin A."/>
            <person name="Logacheva M."/>
        </authorList>
    </citation>
    <scope>NUCLEOTIDE SEQUENCE</scope>
    <source>
        <strain evidence="9">Hsosn_3</strain>
        <tissue evidence="9">Leaf</tissue>
    </source>
</reference>
<dbReference type="GO" id="GO:0016705">
    <property type="term" value="F:oxidoreductase activity, acting on paired donors, with incorporation or reduction of molecular oxygen"/>
    <property type="evidence" value="ECO:0007669"/>
    <property type="project" value="InterPro"/>
</dbReference>
<dbReference type="GO" id="GO:0020037">
    <property type="term" value="F:heme binding"/>
    <property type="evidence" value="ECO:0007669"/>
    <property type="project" value="InterPro"/>
</dbReference>
<evidence type="ECO:0000256" key="2">
    <source>
        <dbReference type="ARBA" id="ARBA00010617"/>
    </source>
</evidence>
<evidence type="ECO:0008006" key="11">
    <source>
        <dbReference type="Google" id="ProtNLM"/>
    </source>
</evidence>
<keyword evidence="7" id="KW-0408">Iron</keyword>
<keyword evidence="6" id="KW-0492">Microsome</keyword>
<evidence type="ECO:0000313" key="10">
    <source>
        <dbReference type="Proteomes" id="UP001237642"/>
    </source>
</evidence>
<comment type="subcellular location">
    <subcellularLocation>
        <location evidence="1">Microsome membrane</location>
        <topology evidence="1">Single-pass membrane protein</topology>
    </subcellularLocation>
</comment>
<dbReference type="Gene3D" id="1.10.630.10">
    <property type="entry name" value="Cytochrome P450"/>
    <property type="match status" value="2"/>
</dbReference>
<keyword evidence="8" id="KW-0503">Monooxygenase</keyword>
<dbReference type="PRINTS" id="PR00385">
    <property type="entry name" value="P450"/>
</dbReference>
<dbReference type="InterPro" id="IPR001128">
    <property type="entry name" value="Cyt_P450"/>
</dbReference>
<dbReference type="PANTHER" id="PTHR47955">
    <property type="entry name" value="CYTOCHROME P450 FAMILY 71 PROTEIN"/>
    <property type="match status" value="1"/>
</dbReference>
<organism evidence="9 10">
    <name type="scientific">Heracleum sosnowskyi</name>
    <dbReference type="NCBI Taxonomy" id="360622"/>
    <lineage>
        <taxon>Eukaryota</taxon>
        <taxon>Viridiplantae</taxon>
        <taxon>Streptophyta</taxon>
        <taxon>Embryophyta</taxon>
        <taxon>Tracheophyta</taxon>
        <taxon>Spermatophyta</taxon>
        <taxon>Magnoliopsida</taxon>
        <taxon>eudicotyledons</taxon>
        <taxon>Gunneridae</taxon>
        <taxon>Pentapetalae</taxon>
        <taxon>asterids</taxon>
        <taxon>campanulids</taxon>
        <taxon>Apiales</taxon>
        <taxon>Apiaceae</taxon>
        <taxon>Apioideae</taxon>
        <taxon>apioid superclade</taxon>
        <taxon>Tordylieae</taxon>
        <taxon>Tordyliinae</taxon>
        <taxon>Heracleum</taxon>
    </lineage>
</organism>
<accession>A0AAD8H946</accession>
<evidence type="ECO:0000256" key="4">
    <source>
        <dbReference type="ARBA" id="ARBA00022723"/>
    </source>
</evidence>
<keyword evidence="3" id="KW-0349">Heme</keyword>
<evidence type="ECO:0000313" key="9">
    <source>
        <dbReference type="EMBL" id="KAK1363200.1"/>
    </source>
</evidence>
<dbReference type="GO" id="GO:0044550">
    <property type="term" value="P:secondary metabolite biosynthetic process"/>
    <property type="evidence" value="ECO:0007669"/>
    <property type="project" value="UniProtKB-ARBA"/>
</dbReference>
<evidence type="ECO:0000256" key="5">
    <source>
        <dbReference type="ARBA" id="ARBA00022824"/>
    </source>
</evidence>
<dbReference type="InterPro" id="IPR002403">
    <property type="entry name" value="Cyt_P450_E_grp-IV"/>
</dbReference>
<keyword evidence="8" id="KW-0560">Oxidoreductase</keyword>
<evidence type="ECO:0000256" key="6">
    <source>
        <dbReference type="ARBA" id="ARBA00022848"/>
    </source>
</evidence>
<dbReference type="EMBL" id="JAUIZM010000009">
    <property type="protein sequence ID" value="KAK1363200.1"/>
    <property type="molecule type" value="Genomic_DNA"/>
</dbReference>
<keyword evidence="10" id="KW-1185">Reference proteome</keyword>
<dbReference type="GO" id="GO:0005506">
    <property type="term" value="F:iron ion binding"/>
    <property type="evidence" value="ECO:0007669"/>
    <property type="project" value="InterPro"/>
</dbReference>
<keyword evidence="4" id="KW-0479">Metal-binding</keyword>
<dbReference type="SUPFAM" id="SSF48264">
    <property type="entry name" value="Cytochrome P450"/>
    <property type="match status" value="1"/>
</dbReference>
<dbReference type="AlphaFoldDB" id="A0AAD8H946"/>
<proteinExistence type="inferred from homology"/>
<evidence type="ECO:0000256" key="7">
    <source>
        <dbReference type="ARBA" id="ARBA00023004"/>
    </source>
</evidence>
<comment type="caution">
    <text evidence="9">The sequence shown here is derived from an EMBL/GenBank/DDBJ whole genome shotgun (WGS) entry which is preliminary data.</text>
</comment>
<dbReference type="PANTHER" id="PTHR47955:SF15">
    <property type="entry name" value="CYTOCHROME P450 71A2-LIKE"/>
    <property type="match status" value="1"/>
</dbReference>
<comment type="similarity">
    <text evidence="2">Belongs to the cytochrome P450 family.</text>
</comment>
<protein>
    <recommendedName>
        <fullName evidence="11">Cytochrome P450</fullName>
    </recommendedName>
</protein>
<dbReference type="Pfam" id="PF00067">
    <property type="entry name" value="p450"/>
    <property type="match status" value="2"/>
</dbReference>
<keyword evidence="5" id="KW-0256">Endoplasmic reticulum</keyword>
<gene>
    <name evidence="9" type="ORF">POM88_038761</name>
</gene>
<sequence>MPPSPSRQPVLGNFHQLGLLPHRNLRYLAQKHGPIMLLYLGSVPTLVLSSVDAAREVMKICIWEKYSEEGSGKEFKKLLKQFLELLGSYSFADFVPWLGWVDRISGLDAKMDRVSKEVDEFLQGVIQEHVNKQELHLGVKDVQLEHKEDFVDMLLRIQKETTHGMSIENDTVKAILLDIYAAGTAITATILEWAMSELLRHPYAMSTVQRKMREILGCRPELTDGDLEKMQHLRAVIKETLRLHLPMLLLIPRSAREDVKVNGYDIAAGTMVTTNAWDPATWNEPEEFQPARFFNSYIDFRGKNFQLIPFGAGRRGRPGIVSAMATNAEI</sequence>
<evidence type="ECO:0000256" key="3">
    <source>
        <dbReference type="ARBA" id="ARBA00022617"/>
    </source>
</evidence>